<keyword evidence="3" id="KW-0479">Metal-binding</keyword>
<evidence type="ECO:0000313" key="6">
    <source>
        <dbReference type="EMBL" id="MFC4988666.1"/>
    </source>
</evidence>
<dbReference type="AlphaFoldDB" id="A0ABD5QFU7"/>
<keyword evidence="2" id="KW-0819">tRNA processing</keyword>
<evidence type="ECO:0000259" key="5">
    <source>
        <dbReference type="Pfam" id="PF01951"/>
    </source>
</evidence>
<evidence type="ECO:0000313" key="7">
    <source>
        <dbReference type="Proteomes" id="UP001595925"/>
    </source>
</evidence>
<dbReference type="Pfam" id="PF01951">
    <property type="entry name" value="Archease"/>
    <property type="match status" value="1"/>
</dbReference>
<organism evidence="6 7">
    <name type="scientific">Saliphagus infecundisoli</name>
    <dbReference type="NCBI Taxonomy" id="1849069"/>
    <lineage>
        <taxon>Archaea</taxon>
        <taxon>Methanobacteriati</taxon>
        <taxon>Methanobacteriota</taxon>
        <taxon>Stenosarchaea group</taxon>
        <taxon>Halobacteria</taxon>
        <taxon>Halobacteriales</taxon>
        <taxon>Natrialbaceae</taxon>
        <taxon>Saliphagus</taxon>
    </lineage>
</organism>
<sequence length="154" mass="16921">MTIEPHFELRDHTADIGVWASADDLAGLFAAVADGLAAASCETPEQTGGERFSLSASAESLEALLFEYLDELIYLRDVRLELPVENEIVELVVPGCEETEGAGEHTDEEFRLEATARGLPLDAIDAREIKAVTYSEMRIERVEGGWEGYVVFDV</sequence>
<dbReference type="InterPro" id="IPR002804">
    <property type="entry name" value="Archease"/>
</dbReference>
<evidence type="ECO:0000256" key="3">
    <source>
        <dbReference type="ARBA" id="ARBA00022723"/>
    </source>
</evidence>
<dbReference type="Gene3D" id="3.55.10.10">
    <property type="entry name" value="Archease domain"/>
    <property type="match status" value="1"/>
</dbReference>
<dbReference type="Proteomes" id="UP001595925">
    <property type="component" value="Unassembled WGS sequence"/>
</dbReference>
<evidence type="ECO:0000256" key="1">
    <source>
        <dbReference type="ARBA" id="ARBA00007963"/>
    </source>
</evidence>
<dbReference type="RefSeq" id="WP_224827399.1">
    <property type="nucleotide sequence ID" value="NZ_JAIVEF010000001.1"/>
</dbReference>
<accession>A0ABD5QFU7</accession>
<name>A0ABD5QFU7_9EURY</name>
<dbReference type="SUPFAM" id="SSF69819">
    <property type="entry name" value="MTH1598-like"/>
    <property type="match status" value="1"/>
</dbReference>
<dbReference type="PANTHER" id="PTHR12682">
    <property type="entry name" value="ARCHEASE"/>
    <property type="match status" value="1"/>
</dbReference>
<evidence type="ECO:0000256" key="2">
    <source>
        <dbReference type="ARBA" id="ARBA00022694"/>
    </source>
</evidence>
<keyword evidence="7" id="KW-1185">Reference proteome</keyword>
<dbReference type="InterPro" id="IPR036820">
    <property type="entry name" value="Archease_dom_sf"/>
</dbReference>
<protein>
    <submittedName>
        <fullName evidence="6">Archease</fullName>
    </submittedName>
</protein>
<feature type="domain" description="Archease" evidence="5">
    <location>
        <begin position="7"/>
        <end position="154"/>
    </location>
</feature>
<proteinExistence type="inferred from homology"/>
<evidence type="ECO:0000256" key="4">
    <source>
        <dbReference type="ARBA" id="ARBA00022837"/>
    </source>
</evidence>
<dbReference type="EMBL" id="JBHSJG010000036">
    <property type="protein sequence ID" value="MFC4988666.1"/>
    <property type="molecule type" value="Genomic_DNA"/>
</dbReference>
<comment type="caution">
    <text evidence="6">The sequence shown here is derived from an EMBL/GenBank/DDBJ whole genome shotgun (WGS) entry which is preliminary data.</text>
</comment>
<dbReference type="GO" id="GO:0046872">
    <property type="term" value="F:metal ion binding"/>
    <property type="evidence" value="ECO:0007669"/>
    <property type="project" value="UniProtKB-KW"/>
</dbReference>
<keyword evidence="4" id="KW-0106">Calcium</keyword>
<reference evidence="6 7" key="1">
    <citation type="journal article" date="2019" name="Int. J. Syst. Evol. Microbiol.">
        <title>The Global Catalogue of Microorganisms (GCM) 10K type strain sequencing project: providing services to taxonomists for standard genome sequencing and annotation.</title>
        <authorList>
            <consortium name="The Broad Institute Genomics Platform"/>
            <consortium name="The Broad Institute Genome Sequencing Center for Infectious Disease"/>
            <person name="Wu L."/>
            <person name="Ma J."/>
        </authorList>
    </citation>
    <scope>NUCLEOTIDE SEQUENCE [LARGE SCALE GENOMIC DNA]</scope>
    <source>
        <strain evidence="6 7">CGMCC 1.15824</strain>
    </source>
</reference>
<dbReference type="PANTHER" id="PTHR12682:SF11">
    <property type="entry name" value="PROTEIN ARCHEASE"/>
    <property type="match status" value="1"/>
</dbReference>
<gene>
    <name evidence="6" type="ORF">ACFPFO_13015</name>
</gene>
<comment type="similarity">
    <text evidence="1">Belongs to the archease family.</text>
</comment>
<dbReference type="InterPro" id="IPR023572">
    <property type="entry name" value="Archease_dom"/>
</dbReference>
<dbReference type="GO" id="GO:0008033">
    <property type="term" value="P:tRNA processing"/>
    <property type="evidence" value="ECO:0007669"/>
    <property type="project" value="UniProtKB-KW"/>
</dbReference>